<evidence type="ECO:0000313" key="2">
    <source>
        <dbReference type="Proteomes" id="UP000697710"/>
    </source>
</evidence>
<dbReference type="AlphaFoldDB" id="A0A956LYK4"/>
<organism evidence="1 2">
    <name type="scientific">Eiseniibacteriota bacterium</name>
    <dbReference type="NCBI Taxonomy" id="2212470"/>
    <lineage>
        <taxon>Bacteria</taxon>
        <taxon>Candidatus Eiseniibacteriota</taxon>
    </lineage>
</organism>
<dbReference type="Proteomes" id="UP000697710">
    <property type="component" value="Unassembled WGS sequence"/>
</dbReference>
<evidence type="ECO:0000313" key="1">
    <source>
        <dbReference type="EMBL" id="MCA9728145.1"/>
    </source>
</evidence>
<reference evidence="1" key="2">
    <citation type="journal article" date="2021" name="Microbiome">
        <title>Successional dynamics and alternative stable states in a saline activated sludge microbial community over 9 years.</title>
        <authorList>
            <person name="Wang Y."/>
            <person name="Ye J."/>
            <person name="Ju F."/>
            <person name="Liu L."/>
            <person name="Boyd J.A."/>
            <person name="Deng Y."/>
            <person name="Parks D.H."/>
            <person name="Jiang X."/>
            <person name="Yin X."/>
            <person name="Woodcroft B.J."/>
            <person name="Tyson G.W."/>
            <person name="Hugenholtz P."/>
            <person name="Polz M.F."/>
            <person name="Zhang T."/>
        </authorList>
    </citation>
    <scope>NUCLEOTIDE SEQUENCE</scope>
    <source>
        <strain evidence="1">HKST-UBA01</strain>
    </source>
</reference>
<name>A0A956LYK4_UNCEI</name>
<proteinExistence type="predicted"/>
<accession>A0A956LYK4</accession>
<feature type="non-terminal residue" evidence="1">
    <location>
        <position position="1"/>
    </location>
</feature>
<reference evidence="1" key="1">
    <citation type="submission" date="2020-04" db="EMBL/GenBank/DDBJ databases">
        <authorList>
            <person name="Zhang T."/>
        </authorList>
    </citation>
    <scope>NUCLEOTIDE SEQUENCE</scope>
    <source>
        <strain evidence="1">HKST-UBA01</strain>
    </source>
</reference>
<dbReference type="EMBL" id="JAGQHR010000309">
    <property type="protein sequence ID" value="MCA9728145.1"/>
    <property type="molecule type" value="Genomic_DNA"/>
</dbReference>
<comment type="caution">
    <text evidence="1">The sequence shown here is derived from an EMBL/GenBank/DDBJ whole genome shotgun (WGS) entry which is preliminary data.</text>
</comment>
<gene>
    <name evidence="1" type="ORF">KC729_10710</name>
</gene>
<protein>
    <submittedName>
        <fullName evidence="1">Uncharacterized protein</fullName>
    </submittedName>
</protein>
<sequence>DGLAIALAAAREDPQSLVVLAGSLFTLEDGYRAPGVAPRDLLWGAGESADGVDRLVPVPG</sequence>